<name>A0A0K1PBA2_9BACT</name>
<protein>
    <submittedName>
        <fullName evidence="3">Uncharacterized protein</fullName>
    </submittedName>
</protein>
<keyword evidence="4" id="KW-1185">Reference proteome</keyword>
<keyword evidence="2" id="KW-1133">Transmembrane helix</keyword>
<evidence type="ECO:0000256" key="1">
    <source>
        <dbReference type="SAM" id="Coils"/>
    </source>
</evidence>
<dbReference type="Proteomes" id="UP000055590">
    <property type="component" value="Chromosome"/>
</dbReference>
<feature type="transmembrane region" description="Helical" evidence="2">
    <location>
        <begin position="47"/>
        <end position="70"/>
    </location>
</feature>
<sequence>MASTNLESTIQDHENRIRIVEKTLNLIEQVEDHEGRIRILETSRVKFLGAVAGASAFGSILAFVMALLGAKLVLGI</sequence>
<feature type="coiled-coil region" evidence="1">
    <location>
        <begin position="3"/>
        <end position="30"/>
    </location>
</feature>
<organism evidence="3 4">
    <name type="scientific">Vulgatibacter incomptus</name>
    <dbReference type="NCBI Taxonomy" id="1391653"/>
    <lineage>
        <taxon>Bacteria</taxon>
        <taxon>Pseudomonadati</taxon>
        <taxon>Myxococcota</taxon>
        <taxon>Myxococcia</taxon>
        <taxon>Myxococcales</taxon>
        <taxon>Cystobacterineae</taxon>
        <taxon>Vulgatibacteraceae</taxon>
        <taxon>Vulgatibacter</taxon>
    </lineage>
</organism>
<keyword evidence="2" id="KW-0812">Transmembrane</keyword>
<keyword evidence="1" id="KW-0175">Coiled coil</keyword>
<dbReference type="RefSeq" id="WP_050725168.1">
    <property type="nucleotide sequence ID" value="NZ_CP012332.1"/>
</dbReference>
<proteinExistence type="predicted"/>
<evidence type="ECO:0000256" key="2">
    <source>
        <dbReference type="SAM" id="Phobius"/>
    </source>
</evidence>
<dbReference type="EMBL" id="CP012332">
    <property type="protein sequence ID" value="AKU90767.1"/>
    <property type="molecule type" value="Genomic_DNA"/>
</dbReference>
<evidence type="ECO:0000313" key="3">
    <source>
        <dbReference type="EMBL" id="AKU90767.1"/>
    </source>
</evidence>
<keyword evidence="2" id="KW-0472">Membrane</keyword>
<accession>A0A0K1PBA2</accession>
<dbReference type="AlphaFoldDB" id="A0A0K1PBA2"/>
<dbReference type="KEGG" id="vin:AKJ08_1154"/>
<reference evidence="3 4" key="1">
    <citation type="submission" date="2015-08" db="EMBL/GenBank/DDBJ databases">
        <authorList>
            <person name="Babu N.S."/>
            <person name="Beckwith C.J."/>
            <person name="Beseler K.G."/>
            <person name="Brison A."/>
            <person name="Carone J.V."/>
            <person name="Caskin T.P."/>
            <person name="Diamond M."/>
            <person name="Durham M.E."/>
            <person name="Foxe J.M."/>
            <person name="Go M."/>
            <person name="Henderson B.A."/>
            <person name="Jones I.B."/>
            <person name="McGettigan J.A."/>
            <person name="Micheletti S.J."/>
            <person name="Nasrallah M.E."/>
            <person name="Ortiz D."/>
            <person name="Piller C.R."/>
            <person name="Privatt S.R."/>
            <person name="Schneider S.L."/>
            <person name="Sharp S."/>
            <person name="Smith T.C."/>
            <person name="Stanton J.D."/>
            <person name="Ullery H.E."/>
            <person name="Wilson R.J."/>
            <person name="Serrano M.G."/>
            <person name="Buck G."/>
            <person name="Lee V."/>
            <person name="Wang Y."/>
            <person name="Carvalho R."/>
            <person name="Voegtly L."/>
            <person name="Shi R."/>
            <person name="Duckworth R."/>
            <person name="Johnson A."/>
            <person name="Loviza R."/>
            <person name="Walstead R."/>
            <person name="Shah Z."/>
            <person name="Kiflezghi M."/>
            <person name="Wade K."/>
            <person name="Ball S.L."/>
            <person name="Bradley K.W."/>
            <person name="Asai D.J."/>
            <person name="Bowman C.A."/>
            <person name="Russell D.A."/>
            <person name="Pope W.H."/>
            <person name="Jacobs-Sera D."/>
            <person name="Hendrix R.W."/>
            <person name="Hatfull G.F."/>
        </authorList>
    </citation>
    <scope>NUCLEOTIDE SEQUENCE [LARGE SCALE GENOMIC DNA]</scope>
    <source>
        <strain evidence="3 4">DSM 27710</strain>
    </source>
</reference>
<gene>
    <name evidence="3" type="ORF">AKJ08_1154</name>
</gene>
<evidence type="ECO:0000313" key="4">
    <source>
        <dbReference type="Proteomes" id="UP000055590"/>
    </source>
</evidence>